<feature type="domain" description="Peptidase A1" evidence="10">
    <location>
        <begin position="116"/>
        <end position="467"/>
    </location>
</feature>
<dbReference type="GO" id="GO:0005576">
    <property type="term" value="C:extracellular region"/>
    <property type="evidence" value="ECO:0007669"/>
    <property type="project" value="TreeGrafter"/>
</dbReference>
<keyword evidence="2 7" id="KW-0645">Protease</keyword>
<dbReference type="InterPro" id="IPR032799">
    <property type="entry name" value="TAXi_C"/>
</dbReference>
<dbReference type="InterPro" id="IPR032861">
    <property type="entry name" value="TAXi_N"/>
</dbReference>
<keyword evidence="9" id="KW-0732">Signal</keyword>
<protein>
    <recommendedName>
        <fullName evidence="10">Peptidase A1 domain-containing protein</fullName>
    </recommendedName>
</protein>
<evidence type="ECO:0000256" key="3">
    <source>
        <dbReference type="ARBA" id="ARBA00022750"/>
    </source>
</evidence>
<evidence type="ECO:0000256" key="4">
    <source>
        <dbReference type="ARBA" id="ARBA00022801"/>
    </source>
</evidence>
<evidence type="ECO:0000256" key="2">
    <source>
        <dbReference type="ARBA" id="ARBA00022670"/>
    </source>
</evidence>
<dbReference type="InterPro" id="IPR021109">
    <property type="entry name" value="Peptidase_aspartic_dom_sf"/>
</dbReference>
<dbReference type="Gene3D" id="2.40.70.10">
    <property type="entry name" value="Acid Proteases"/>
    <property type="match status" value="2"/>
</dbReference>
<keyword evidence="4 7" id="KW-0378">Hydrolase</keyword>
<dbReference type="PANTHER" id="PTHR47967:SF31">
    <property type="entry name" value="ASPARTYL PROTEASE FAMILY PROTEIN"/>
    <property type="match status" value="1"/>
</dbReference>
<dbReference type="PRINTS" id="PR00792">
    <property type="entry name" value="PEPSIN"/>
</dbReference>
<evidence type="ECO:0000256" key="1">
    <source>
        <dbReference type="ARBA" id="ARBA00007447"/>
    </source>
</evidence>
<evidence type="ECO:0000256" key="8">
    <source>
        <dbReference type="SAM" id="MobiDB-lite"/>
    </source>
</evidence>
<evidence type="ECO:0000256" key="7">
    <source>
        <dbReference type="RuleBase" id="RU000454"/>
    </source>
</evidence>
<dbReference type="InterPro" id="IPR034161">
    <property type="entry name" value="Pepsin-like_plant"/>
</dbReference>
<keyword evidence="3 7" id="KW-0064">Aspartyl protease</keyword>
<dbReference type="InterPro" id="IPR001969">
    <property type="entry name" value="Aspartic_peptidase_AS"/>
</dbReference>
<dbReference type="AlphaFoldDB" id="A0AAV8T8Y1"/>
<organism evidence="11 12">
    <name type="scientific">Erythroxylum novogranatense</name>
    <dbReference type="NCBI Taxonomy" id="1862640"/>
    <lineage>
        <taxon>Eukaryota</taxon>
        <taxon>Viridiplantae</taxon>
        <taxon>Streptophyta</taxon>
        <taxon>Embryophyta</taxon>
        <taxon>Tracheophyta</taxon>
        <taxon>Spermatophyta</taxon>
        <taxon>Magnoliopsida</taxon>
        <taxon>eudicotyledons</taxon>
        <taxon>Gunneridae</taxon>
        <taxon>Pentapetalae</taxon>
        <taxon>rosids</taxon>
        <taxon>fabids</taxon>
        <taxon>Malpighiales</taxon>
        <taxon>Erythroxylaceae</taxon>
        <taxon>Erythroxylum</taxon>
    </lineage>
</organism>
<dbReference type="Pfam" id="PF14543">
    <property type="entry name" value="TAXi_N"/>
    <property type="match status" value="1"/>
</dbReference>
<reference evidence="11 12" key="1">
    <citation type="submission" date="2021-09" db="EMBL/GenBank/DDBJ databases">
        <title>Genomic insights and catalytic innovation underlie evolution of tropane alkaloids biosynthesis.</title>
        <authorList>
            <person name="Wang Y.-J."/>
            <person name="Tian T."/>
            <person name="Huang J.-P."/>
            <person name="Huang S.-X."/>
        </authorList>
    </citation>
    <scope>NUCLEOTIDE SEQUENCE [LARGE SCALE GENOMIC DNA]</scope>
    <source>
        <strain evidence="11">KIB-2018</strain>
        <tissue evidence="11">Leaf</tissue>
    </source>
</reference>
<feature type="signal peptide" evidence="9">
    <location>
        <begin position="1"/>
        <end position="44"/>
    </location>
</feature>
<feature type="compositionally biased region" description="Low complexity" evidence="8">
    <location>
        <begin position="77"/>
        <end position="90"/>
    </location>
</feature>
<evidence type="ECO:0000313" key="12">
    <source>
        <dbReference type="Proteomes" id="UP001159364"/>
    </source>
</evidence>
<keyword evidence="12" id="KW-1185">Reference proteome</keyword>
<evidence type="ECO:0000259" key="10">
    <source>
        <dbReference type="PROSITE" id="PS51767"/>
    </source>
</evidence>
<dbReference type="CDD" id="cd05476">
    <property type="entry name" value="pepsin_A_like_plant"/>
    <property type="match status" value="1"/>
</dbReference>
<accession>A0AAV8T8Y1</accession>
<evidence type="ECO:0000256" key="9">
    <source>
        <dbReference type="SAM" id="SignalP"/>
    </source>
</evidence>
<comment type="similarity">
    <text evidence="1 7">Belongs to the peptidase A1 family.</text>
</comment>
<proteinExistence type="inferred from homology"/>
<dbReference type="Proteomes" id="UP001159364">
    <property type="component" value="Linkage Group LG06"/>
</dbReference>
<sequence length="474" mass="52136">MHQQPKTLCSKLRPIMAVHCRKTAAMPMTMLLFLFLSLLSFSFQQETPTTTSDDHHHNNSKNISSLSVSFPLTTQRFSSRPSHVSPSSFVNQEESKVKGNNGGYQTRTRLSYTMALVLSLPIGTPPQTQQMVLDTGSQLSWIHCGSKRNPNSRQPATLFDPSLSSSFSALPCNHPVCKPQIPDFSLPTFCQNSKCRYSYFYADGTQAEGNLVNEKLTLSPSLTTPPLVLGCSQQLGNNEKGILGMNLGRLSFVSQAKISKFSYCIPTRQAGSPSIGSFYLGENPNSNGFHYINLLSLPQGPNRPPNLDPFGYTVAMQGIRVGNKKLDIPPSVFLPQRNGAGQTIIDSGSEFTYLMDEAYNKVREEIVRLVGPKLKKGYMYANVADMCFDGNPTEIGRLIGNMALEFDKGVEIVIQNEKMFGDVGGGVHCLAIGRTEMLGGASNIIGNIHQQNMWVEFDIDSRRIGLGRADCIRS</sequence>
<dbReference type="InterPro" id="IPR001461">
    <property type="entry name" value="Aspartic_peptidase_A1"/>
</dbReference>
<gene>
    <name evidence="11" type="ORF">K2173_023317</name>
</gene>
<evidence type="ECO:0000256" key="6">
    <source>
        <dbReference type="PIRSR" id="PIRSR601461-1"/>
    </source>
</evidence>
<dbReference type="PROSITE" id="PS00141">
    <property type="entry name" value="ASP_PROTEASE"/>
    <property type="match status" value="1"/>
</dbReference>
<feature type="chain" id="PRO_5044012460" description="Peptidase A1 domain-containing protein" evidence="9">
    <location>
        <begin position="45"/>
        <end position="474"/>
    </location>
</feature>
<dbReference type="SUPFAM" id="SSF50630">
    <property type="entry name" value="Acid proteases"/>
    <property type="match status" value="1"/>
</dbReference>
<dbReference type="Pfam" id="PF14541">
    <property type="entry name" value="TAXi_C"/>
    <property type="match status" value="1"/>
</dbReference>
<comment type="caution">
    <text evidence="11">The sequence shown here is derived from an EMBL/GenBank/DDBJ whole genome shotgun (WGS) entry which is preliminary data.</text>
</comment>
<dbReference type="GO" id="GO:0006508">
    <property type="term" value="P:proteolysis"/>
    <property type="evidence" value="ECO:0007669"/>
    <property type="project" value="UniProtKB-KW"/>
</dbReference>
<dbReference type="GO" id="GO:0004190">
    <property type="term" value="F:aspartic-type endopeptidase activity"/>
    <property type="evidence" value="ECO:0007669"/>
    <property type="project" value="UniProtKB-KW"/>
</dbReference>
<dbReference type="PROSITE" id="PS51767">
    <property type="entry name" value="PEPTIDASE_A1"/>
    <property type="match status" value="1"/>
</dbReference>
<dbReference type="PANTHER" id="PTHR47967">
    <property type="entry name" value="OS07G0603500 PROTEIN-RELATED"/>
    <property type="match status" value="1"/>
</dbReference>
<dbReference type="InterPro" id="IPR033121">
    <property type="entry name" value="PEPTIDASE_A1"/>
</dbReference>
<keyword evidence="5" id="KW-0325">Glycoprotein</keyword>
<evidence type="ECO:0000313" key="11">
    <source>
        <dbReference type="EMBL" id="KAJ8763112.1"/>
    </source>
</evidence>
<feature type="active site" evidence="6">
    <location>
        <position position="134"/>
    </location>
</feature>
<dbReference type="InterPro" id="IPR051708">
    <property type="entry name" value="Plant_Aspart_Prot_A1"/>
</dbReference>
<dbReference type="EMBL" id="JAIWQS010000006">
    <property type="protein sequence ID" value="KAJ8763112.1"/>
    <property type="molecule type" value="Genomic_DNA"/>
</dbReference>
<feature type="active site" evidence="6">
    <location>
        <position position="346"/>
    </location>
</feature>
<evidence type="ECO:0000256" key="5">
    <source>
        <dbReference type="ARBA" id="ARBA00023180"/>
    </source>
</evidence>
<name>A0AAV8T8Y1_9ROSI</name>
<feature type="region of interest" description="Disordered" evidence="8">
    <location>
        <begin position="77"/>
        <end position="105"/>
    </location>
</feature>